<evidence type="ECO:0000256" key="1">
    <source>
        <dbReference type="ARBA" id="ARBA00022574"/>
    </source>
</evidence>
<dbReference type="SMART" id="SM00028">
    <property type="entry name" value="TPR"/>
    <property type="match status" value="3"/>
</dbReference>
<evidence type="ECO:0000256" key="3">
    <source>
        <dbReference type="PROSITE-ProRule" id="PRU00339"/>
    </source>
</evidence>
<dbReference type="Pfam" id="PF13176">
    <property type="entry name" value="TPR_7"/>
    <property type="match status" value="1"/>
</dbReference>
<dbReference type="Pfam" id="PF00400">
    <property type="entry name" value="WD40"/>
    <property type="match status" value="2"/>
</dbReference>
<feature type="repeat" description="TPR" evidence="3">
    <location>
        <begin position="680"/>
        <end position="713"/>
    </location>
</feature>
<organism evidence="4 5">
    <name type="scientific">Boletus reticuloceps</name>
    <dbReference type="NCBI Taxonomy" id="495285"/>
    <lineage>
        <taxon>Eukaryota</taxon>
        <taxon>Fungi</taxon>
        <taxon>Dikarya</taxon>
        <taxon>Basidiomycota</taxon>
        <taxon>Agaricomycotina</taxon>
        <taxon>Agaricomycetes</taxon>
        <taxon>Agaricomycetidae</taxon>
        <taxon>Boletales</taxon>
        <taxon>Boletineae</taxon>
        <taxon>Boletaceae</taxon>
        <taxon>Boletoideae</taxon>
        <taxon>Boletus</taxon>
    </lineage>
</organism>
<dbReference type="InterPro" id="IPR015943">
    <property type="entry name" value="WD40/YVTN_repeat-like_dom_sf"/>
</dbReference>
<protein>
    <submittedName>
        <fullName evidence="4">Uncharacterized protein</fullName>
    </submittedName>
</protein>
<accession>A0A8I2YN76</accession>
<dbReference type="Gene3D" id="1.25.40.10">
    <property type="entry name" value="Tetratricopeptide repeat domain"/>
    <property type="match status" value="3"/>
</dbReference>
<dbReference type="AlphaFoldDB" id="A0A8I2YN76"/>
<evidence type="ECO:0000313" key="5">
    <source>
        <dbReference type="Proteomes" id="UP000683000"/>
    </source>
</evidence>
<keyword evidence="3" id="KW-0802">TPR repeat</keyword>
<dbReference type="PANTHER" id="PTHR19848">
    <property type="entry name" value="WD40 REPEAT PROTEIN"/>
    <property type="match status" value="1"/>
</dbReference>
<dbReference type="Pfam" id="PF13181">
    <property type="entry name" value="TPR_8"/>
    <property type="match status" value="1"/>
</dbReference>
<feature type="repeat" description="TPR" evidence="3">
    <location>
        <begin position="459"/>
        <end position="492"/>
    </location>
</feature>
<dbReference type="SMART" id="SM00320">
    <property type="entry name" value="WD40"/>
    <property type="match status" value="6"/>
</dbReference>
<dbReference type="OrthoDB" id="2690521at2759"/>
<dbReference type="InterPro" id="IPR036322">
    <property type="entry name" value="WD40_repeat_dom_sf"/>
</dbReference>
<dbReference type="PROSITE" id="PS50293">
    <property type="entry name" value="TPR_REGION"/>
    <property type="match status" value="1"/>
</dbReference>
<dbReference type="SUPFAM" id="SSF50978">
    <property type="entry name" value="WD40 repeat-like"/>
    <property type="match status" value="1"/>
</dbReference>
<name>A0A8I2YN76_9AGAM</name>
<gene>
    <name evidence="4" type="ORF">JVT61DRAFT_3383</name>
</gene>
<dbReference type="InterPro" id="IPR019734">
    <property type="entry name" value="TPR_rpt"/>
</dbReference>
<dbReference type="PANTHER" id="PTHR19848:SF8">
    <property type="entry name" value="F-BOX AND WD REPEAT DOMAIN CONTAINING 7"/>
    <property type="match status" value="1"/>
</dbReference>
<dbReference type="PROSITE" id="PS50005">
    <property type="entry name" value="TPR"/>
    <property type="match status" value="2"/>
</dbReference>
<proteinExistence type="predicted"/>
<dbReference type="EMBL" id="JAGFBS010000015">
    <property type="protein sequence ID" value="KAG6375175.1"/>
    <property type="molecule type" value="Genomic_DNA"/>
</dbReference>
<evidence type="ECO:0000256" key="2">
    <source>
        <dbReference type="ARBA" id="ARBA00022737"/>
    </source>
</evidence>
<keyword evidence="1" id="KW-0853">WD repeat</keyword>
<evidence type="ECO:0000313" key="4">
    <source>
        <dbReference type="EMBL" id="KAG6375175.1"/>
    </source>
</evidence>
<dbReference type="Gene3D" id="2.130.10.10">
    <property type="entry name" value="YVTN repeat-like/Quinoprotein amine dehydrogenase"/>
    <property type="match status" value="2"/>
</dbReference>
<comment type="caution">
    <text evidence="4">The sequence shown here is derived from an EMBL/GenBank/DDBJ whole genome shotgun (WGS) entry which is preliminary data.</text>
</comment>
<reference evidence="4" key="1">
    <citation type="submission" date="2021-03" db="EMBL/GenBank/DDBJ databases">
        <title>Evolutionary innovations through gain and loss of genes in the ectomycorrhizal Boletales.</title>
        <authorList>
            <person name="Wu G."/>
            <person name="Miyauchi S."/>
            <person name="Morin E."/>
            <person name="Yang Z.-L."/>
            <person name="Xu J."/>
            <person name="Martin F.M."/>
        </authorList>
    </citation>
    <scope>NUCLEOTIDE SEQUENCE</scope>
    <source>
        <strain evidence="4">BR01</strain>
    </source>
</reference>
<sequence length="936" mass="104263">MDVQERSPPIELESGNKTRAVAFSANGEYLVSGDEKKVRVWRVEDGKQMATMTAGLVNCLAVSKDGRLIAAGTFSGEMVVWDTLRAYKKVFALEDHYVIGLDFSPGDSPTQLLTASFKCTATIWDIVNGERALTLRHDEEIVAAKYSPQGDRIAVATDKFIRVYDTDGGRLLVDIRAEVTPWYNTGLLWSNDRRFFIVSENKIKQIDVSTGSTVSEWPVPDSDASTCIALQQHGEFLAYSANRTVTIWDTYDTHTQLDLIQHSQIIRSIAISRDDRFLAIAGERGKFTIRRLPRSLIDLIPLSRLHPTFEEPDIQIDDAALQSWKQGQLANAEALLTAAAMHTSLNASHHILASRALIRTRLGDWDAAIVDAKESIKIQPSVIGYIAKGVAHVGKGEKQEGYRACDIAFERYHSNHVSFLLLIKAVIVFMAGEHDDAISRLDDLIATVRSNSICYVVQAKMYLLLGNMYMTHNNYEDAIRSFEHALAKVRRHTSLPLLAVSLISGWIFDTLDITIRQCLCEAMFAAGRTKDAGESLLKLVNIVEKEVYMIGPTTEWIYDFMQRCLSTPERDGDVASNTTQYGNPPMPHSIPNSSTHTPILREWTKAKLTPNAWQDVLVASAGFLIPRFDIYKTVCEHLEAADRVLDATECIHQMVSESTVGAHMQDEQAKWVADFKLRCAEKLEHLGDTAMTTRDYDEAISKYSAALTLDPEVPQGLFIKRSKAYIAGGVCEQALNDADEVIMLDPSSPWGYERKHAALHKAGSYDDAIGTFKTMLSKMSESRDLDIRACCQQYVDPAETREAIREAIQNAIRALPRVLINTDSGCLLGKSKQALSFESLPVYKELISSMTTHIDHGHIEQEVTDHYRYATFSHTWKITSLCSKKSYGSWCTTSRSIPLMTSSKCSARLCGTPGSIGHGAIHVVSTKVIMSCSRRL</sequence>
<dbReference type="InterPro" id="IPR001680">
    <property type="entry name" value="WD40_rpt"/>
</dbReference>
<dbReference type="SUPFAM" id="SSF48452">
    <property type="entry name" value="TPR-like"/>
    <property type="match status" value="2"/>
</dbReference>
<keyword evidence="2" id="KW-0677">Repeat</keyword>
<dbReference type="InterPro" id="IPR011990">
    <property type="entry name" value="TPR-like_helical_dom_sf"/>
</dbReference>
<keyword evidence="5" id="KW-1185">Reference proteome</keyword>
<dbReference type="Proteomes" id="UP000683000">
    <property type="component" value="Unassembled WGS sequence"/>
</dbReference>